<dbReference type="Gene3D" id="2.30.30.110">
    <property type="match status" value="1"/>
</dbReference>
<organism evidence="1 2">
    <name type="scientific">Seongchinamella unica</name>
    <dbReference type="NCBI Taxonomy" id="2547392"/>
    <lineage>
        <taxon>Bacteria</taxon>
        <taxon>Pseudomonadati</taxon>
        <taxon>Pseudomonadota</taxon>
        <taxon>Gammaproteobacteria</taxon>
        <taxon>Cellvibrionales</taxon>
        <taxon>Halieaceae</taxon>
        <taxon>Seongchinamella</taxon>
    </lineage>
</organism>
<dbReference type="SUPFAM" id="SSF50118">
    <property type="entry name" value="Cell growth inhibitor/plasmid maintenance toxic component"/>
    <property type="match status" value="1"/>
</dbReference>
<dbReference type="InterPro" id="IPR011067">
    <property type="entry name" value="Plasmid_toxin/cell-grow_inhib"/>
</dbReference>
<reference evidence="1 2" key="1">
    <citation type="submission" date="2019-03" db="EMBL/GenBank/DDBJ databases">
        <title>Seongchinamella monodicae gen. nov., sp. nov., a novel member of the Gammaproteobacteria isolated from a tidal mudflat of beach.</title>
        <authorList>
            <person name="Yang H.G."/>
            <person name="Kang J.W."/>
            <person name="Lee S.D."/>
        </authorList>
    </citation>
    <scope>NUCLEOTIDE SEQUENCE [LARGE SCALE GENOMIC DNA]</scope>
    <source>
        <strain evidence="1 2">GH4-78</strain>
    </source>
</reference>
<dbReference type="Pfam" id="PF02452">
    <property type="entry name" value="PemK_toxin"/>
    <property type="match status" value="1"/>
</dbReference>
<accession>A0A4V2ZWU5</accession>
<dbReference type="OrthoDB" id="9813449at2"/>
<dbReference type="AlphaFoldDB" id="A0A4V2ZWU5"/>
<keyword evidence="2" id="KW-1185">Reference proteome</keyword>
<comment type="caution">
    <text evidence="1">The sequence shown here is derived from an EMBL/GenBank/DDBJ whole genome shotgun (WGS) entry which is preliminary data.</text>
</comment>
<dbReference type="EMBL" id="SMSE01000005">
    <property type="protein sequence ID" value="TDG11632.1"/>
    <property type="molecule type" value="Genomic_DNA"/>
</dbReference>
<name>A0A4V2ZWU5_9GAMM</name>
<evidence type="ECO:0000313" key="2">
    <source>
        <dbReference type="Proteomes" id="UP000295554"/>
    </source>
</evidence>
<dbReference type="GO" id="GO:0003677">
    <property type="term" value="F:DNA binding"/>
    <property type="evidence" value="ECO:0007669"/>
    <property type="project" value="InterPro"/>
</dbReference>
<dbReference type="RefSeq" id="WP_133215386.1">
    <property type="nucleotide sequence ID" value="NZ_SMSE01000005.1"/>
</dbReference>
<sequence>MPTFNQFDVVVVPFPYTDCTTLKRRPALVLSDPNDFNNRIGQSVMAMITSAKHSNWPLDIEITDLDSAGLPAPSLVRMKLFTLDHRLIIRSCGTLSDSDQRQAQNTLSRLFNST</sequence>
<gene>
    <name evidence="1" type="ORF">E2F43_18140</name>
</gene>
<evidence type="ECO:0000313" key="1">
    <source>
        <dbReference type="EMBL" id="TDG11632.1"/>
    </source>
</evidence>
<dbReference type="InterPro" id="IPR003477">
    <property type="entry name" value="PemK-like"/>
</dbReference>
<proteinExistence type="predicted"/>
<protein>
    <submittedName>
        <fullName evidence="1">Type II toxin-antitoxin system PemK/MazF family toxin</fullName>
    </submittedName>
</protein>
<dbReference type="Proteomes" id="UP000295554">
    <property type="component" value="Unassembled WGS sequence"/>
</dbReference>